<dbReference type="InterPro" id="IPR019045">
    <property type="entry name" value="Restrct_endonuc_II_HinfI"/>
</dbReference>
<keyword evidence="1" id="KW-0540">Nuclease</keyword>
<keyword evidence="2" id="KW-0680">Restriction system</keyword>
<name>A0A382D845_9ZZZZ</name>
<keyword evidence="3" id="KW-0255">Endonuclease</keyword>
<dbReference type="GO" id="GO:0009307">
    <property type="term" value="P:DNA restriction-modification system"/>
    <property type="evidence" value="ECO:0007669"/>
    <property type="project" value="InterPro"/>
</dbReference>
<protein>
    <recommendedName>
        <fullName evidence="6">type II site-specific deoxyribonuclease</fullName>
        <ecNumber evidence="6">3.1.21.4</ecNumber>
    </recommendedName>
</protein>
<proteinExistence type="predicted"/>
<keyword evidence="4" id="KW-0378">Hydrolase</keyword>
<evidence type="ECO:0000256" key="6">
    <source>
        <dbReference type="ARBA" id="ARBA00093790"/>
    </source>
</evidence>
<dbReference type="GO" id="GO:0003677">
    <property type="term" value="F:DNA binding"/>
    <property type="evidence" value="ECO:0007669"/>
    <property type="project" value="InterPro"/>
</dbReference>
<dbReference type="AlphaFoldDB" id="A0A382D845"/>
<evidence type="ECO:0000313" key="7">
    <source>
        <dbReference type="EMBL" id="SVB34289.1"/>
    </source>
</evidence>
<evidence type="ECO:0000256" key="4">
    <source>
        <dbReference type="ARBA" id="ARBA00022801"/>
    </source>
</evidence>
<dbReference type="EMBL" id="UINC01037978">
    <property type="protein sequence ID" value="SVB34289.1"/>
    <property type="molecule type" value="Genomic_DNA"/>
</dbReference>
<evidence type="ECO:0000256" key="5">
    <source>
        <dbReference type="ARBA" id="ARBA00093760"/>
    </source>
</evidence>
<evidence type="ECO:0000256" key="3">
    <source>
        <dbReference type="ARBA" id="ARBA00022759"/>
    </source>
</evidence>
<dbReference type="EC" id="3.1.21.4" evidence="6"/>
<evidence type="ECO:0000256" key="2">
    <source>
        <dbReference type="ARBA" id="ARBA00022747"/>
    </source>
</evidence>
<reference evidence="7" key="1">
    <citation type="submission" date="2018-05" db="EMBL/GenBank/DDBJ databases">
        <authorList>
            <person name="Lanie J.A."/>
            <person name="Ng W.-L."/>
            <person name="Kazmierczak K.M."/>
            <person name="Andrzejewski T.M."/>
            <person name="Davidsen T.M."/>
            <person name="Wayne K.J."/>
            <person name="Tettelin H."/>
            <person name="Glass J.I."/>
            <person name="Rusch D."/>
            <person name="Podicherti R."/>
            <person name="Tsui H.-C.T."/>
            <person name="Winkler M.E."/>
        </authorList>
    </citation>
    <scope>NUCLEOTIDE SEQUENCE</scope>
</reference>
<dbReference type="GO" id="GO:0009036">
    <property type="term" value="F:type II site-specific deoxyribonuclease activity"/>
    <property type="evidence" value="ECO:0007669"/>
    <property type="project" value="InterPro"/>
</dbReference>
<comment type="catalytic activity">
    <reaction evidence="5">
        <text>Endonucleolytic cleavage of DNA to give specific double-stranded fragments with terminal 5'-phosphates.</text>
        <dbReference type="EC" id="3.1.21.4"/>
    </reaction>
</comment>
<evidence type="ECO:0000256" key="1">
    <source>
        <dbReference type="ARBA" id="ARBA00022722"/>
    </source>
</evidence>
<organism evidence="7">
    <name type="scientific">marine metagenome</name>
    <dbReference type="NCBI Taxonomy" id="408172"/>
    <lineage>
        <taxon>unclassified sequences</taxon>
        <taxon>metagenomes</taxon>
        <taxon>ecological metagenomes</taxon>
    </lineage>
</organism>
<gene>
    <name evidence="7" type="ORF">METZ01_LOCUS187143</name>
</gene>
<accession>A0A382D845</accession>
<sequence>MPTTIKRGSVLRTSPTLRSQVETQVRQQIDEVIRHTKQGRNNRKNPFYAGLPKRMLRASRIERSISAGAGTLYQAIAAEIAVAAGYRAATEFEVKGEMTHSVLNYISTATAKNKTSTPNIRREANTLKKRASEGNGQAQETTVDLFININGLEHYFDMKTLQPTPEQCRSIKGRQLEIKALNLPSEVAAFAVFPFNPDPKKSHRVGIKYLDYDGGEVLVGRRFWDLIGGRGTYTQLIEIFRTVYRSRGKALEGLFMKHSL</sequence>
<dbReference type="Pfam" id="PF09520">
    <property type="entry name" value="RE_TdeIII"/>
    <property type="match status" value="1"/>
</dbReference>